<dbReference type="PANTHER" id="PTHR37694:SF1">
    <property type="entry name" value="SLR8022 PROTEIN"/>
    <property type="match status" value="1"/>
</dbReference>
<dbReference type="CDD" id="cd02230">
    <property type="entry name" value="cupin_HP0902-like"/>
    <property type="match status" value="1"/>
</dbReference>
<protein>
    <submittedName>
        <fullName evidence="1">Cupin domain-containing protein</fullName>
    </submittedName>
</protein>
<dbReference type="PANTHER" id="PTHR37694">
    <property type="entry name" value="SLR8022 PROTEIN"/>
    <property type="match status" value="1"/>
</dbReference>
<organism evidence="1 2">
    <name type="scientific">Profundicola chukchiensis</name>
    <dbReference type="NCBI Taxonomy" id="2961959"/>
    <lineage>
        <taxon>Bacteria</taxon>
        <taxon>Pseudomonadati</taxon>
        <taxon>Bacteroidota</taxon>
        <taxon>Flavobacteriia</taxon>
        <taxon>Flavobacteriales</taxon>
        <taxon>Weeksellaceae</taxon>
        <taxon>Profundicola</taxon>
    </lineage>
</organism>
<evidence type="ECO:0000313" key="1">
    <source>
        <dbReference type="EMBL" id="MDG4945368.1"/>
    </source>
</evidence>
<dbReference type="InterPro" id="IPR011051">
    <property type="entry name" value="RmlC_Cupin_sf"/>
</dbReference>
<keyword evidence="2" id="KW-1185">Reference proteome</keyword>
<dbReference type="InterPro" id="IPR014710">
    <property type="entry name" value="RmlC-like_jellyroll"/>
</dbReference>
<proteinExistence type="predicted"/>
<dbReference type="SUPFAM" id="SSF51182">
    <property type="entry name" value="RmlC-like cupins"/>
    <property type="match status" value="1"/>
</dbReference>
<dbReference type="Proteomes" id="UP001152599">
    <property type="component" value="Unassembled WGS sequence"/>
</dbReference>
<accession>A0A9X4MV38</accession>
<dbReference type="RefSeq" id="WP_304420008.1">
    <property type="nucleotide sequence ID" value="NZ_JANCMU010000001.1"/>
</dbReference>
<dbReference type="AlphaFoldDB" id="A0A9X4MV38"/>
<reference evidence="1" key="1">
    <citation type="submission" date="2022-07" db="EMBL/GenBank/DDBJ databases">
        <title>Description and genome-wide analysis of Profundicola chukchiensis gen. nov., sp. nov., marine bacteria isolated from bottom sediments of the Chukchi Sea.</title>
        <authorList>
            <person name="Romanenko L."/>
            <person name="Otstavnykh N."/>
            <person name="Kurilenko V."/>
            <person name="Eremeev V."/>
            <person name="Velansky P."/>
            <person name="Mikhailov V."/>
            <person name="Isaeva M."/>
        </authorList>
    </citation>
    <scope>NUCLEOTIDE SEQUENCE</scope>
    <source>
        <strain evidence="1">KMM 9713</strain>
    </source>
</reference>
<comment type="caution">
    <text evidence="1">The sequence shown here is derived from an EMBL/GenBank/DDBJ whole genome shotgun (WGS) entry which is preliminary data.</text>
</comment>
<sequence>MSIIASLVDSLEYKEDKPTIKLLLDTEFTKEIRIAFKKDHIMKEHTAPLPIVVEIFEGSIDFGVEGEVLKLKKGDLITLGAKVPHDLKATEDSIVRLTLCKNDQLTRVEKVTED</sequence>
<evidence type="ECO:0000313" key="2">
    <source>
        <dbReference type="Proteomes" id="UP001152599"/>
    </source>
</evidence>
<dbReference type="EMBL" id="JANCMU010000001">
    <property type="protein sequence ID" value="MDG4945368.1"/>
    <property type="molecule type" value="Genomic_DNA"/>
</dbReference>
<name>A0A9X4MV38_9FLAO</name>
<dbReference type="Gene3D" id="2.60.120.10">
    <property type="entry name" value="Jelly Rolls"/>
    <property type="match status" value="1"/>
</dbReference>
<gene>
    <name evidence="1" type="ORF">NMK71_02990</name>
</gene>